<dbReference type="NCBIfam" id="TIGR02937">
    <property type="entry name" value="sigma70-ECF"/>
    <property type="match status" value="1"/>
</dbReference>
<dbReference type="AlphaFoldDB" id="A0A7I7Y3Y6"/>
<dbReference type="GO" id="GO:0003677">
    <property type="term" value="F:DNA binding"/>
    <property type="evidence" value="ECO:0007669"/>
    <property type="project" value="UniProtKB-KW"/>
</dbReference>
<evidence type="ECO:0000256" key="2">
    <source>
        <dbReference type="ARBA" id="ARBA00023015"/>
    </source>
</evidence>
<dbReference type="PROSITE" id="PS01063">
    <property type="entry name" value="SIGMA70_ECF"/>
    <property type="match status" value="1"/>
</dbReference>
<gene>
    <name evidence="7" type="primary">rpoE_2</name>
    <name evidence="7" type="ORF">MCNF_50150</name>
</gene>
<dbReference type="EMBL" id="AP022612">
    <property type="protein sequence ID" value="BBZ36410.1"/>
    <property type="molecule type" value="Genomic_DNA"/>
</dbReference>
<dbReference type="Pfam" id="PF08281">
    <property type="entry name" value="Sigma70_r4_2"/>
    <property type="match status" value="1"/>
</dbReference>
<dbReference type="PANTHER" id="PTHR43133:SF59">
    <property type="entry name" value="ECF RNA POLYMERASE SIGMA FACTOR SIGR"/>
    <property type="match status" value="1"/>
</dbReference>
<evidence type="ECO:0000313" key="7">
    <source>
        <dbReference type="EMBL" id="BBZ36410.1"/>
    </source>
</evidence>
<dbReference type="SUPFAM" id="SSF88946">
    <property type="entry name" value="Sigma2 domain of RNA polymerase sigma factors"/>
    <property type="match status" value="1"/>
</dbReference>
<comment type="similarity">
    <text evidence="1 6">Belongs to the sigma-70 factor family. ECF subfamily.</text>
</comment>
<dbReference type="Gene3D" id="1.10.10.10">
    <property type="entry name" value="Winged helix-like DNA-binding domain superfamily/Winged helix DNA-binding domain"/>
    <property type="match status" value="1"/>
</dbReference>
<evidence type="ECO:0000256" key="3">
    <source>
        <dbReference type="ARBA" id="ARBA00023082"/>
    </source>
</evidence>
<protein>
    <recommendedName>
        <fullName evidence="6">RNA polymerase sigma factor</fullName>
    </recommendedName>
</protein>
<dbReference type="GO" id="GO:0006352">
    <property type="term" value="P:DNA-templated transcription initiation"/>
    <property type="evidence" value="ECO:0007669"/>
    <property type="project" value="InterPro"/>
</dbReference>
<keyword evidence="5 6" id="KW-0804">Transcription</keyword>
<evidence type="ECO:0000256" key="6">
    <source>
        <dbReference type="RuleBase" id="RU000716"/>
    </source>
</evidence>
<dbReference type="GO" id="GO:0016987">
    <property type="term" value="F:sigma factor activity"/>
    <property type="evidence" value="ECO:0007669"/>
    <property type="project" value="UniProtKB-KW"/>
</dbReference>
<dbReference type="InterPro" id="IPR000838">
    <property type="entry name" value="RNA_pol_sigma70_ECF_CS"/>
</dbReference>
<dbReference type="InterPro" id="IPR036388">
    <property type="entry name" value="WH-like_DNA-bd_sf"/>
</dbReference>
<dbReference type="Gene3D" id="1.10.1740.10">
    <property type="match status" value="1"/>
</dbReference>
<dbReference type="InterPro" id="IPR013325">
    <property type="entry name" value="RNA_pol_sigma_r2"/>
</dbReference>
<sequence>MTVNAVPPAVESDSELKARFAAEVWPLVDSLARGARRLTRSNADAEDLLQETLVHAYAGFRTFKEGTNLKAWLFRIQHNQWINAYRWKERRPAEVLTDELTDRGLAEYGAHLAGGLRSAEDEALDWLPDNEIREAMAQLSAGFRTVLYYADVEGYTYAETAALMGIPMGTVMSRASRARVQLRRSLADSTHARRRSESMSTLAA</sequence>
<dbReference type="CDD" id="cd06171">
    <property type="entry name" value="Sigma70_r4"/>
    <property type="match status" value="1"/>
</dbReference>
<dbReference type="InterPro" id="IPR014284">
    <property type="entry name" value="RNA_pol_sigma-70_dom"/>
</dbReference>
<evidence type="ECO:0000256" key="4">
    <source>
        <dbReference type="ARBA" id="ARBA00023125"/>
    </source>
</evidence>
<dbReference type="RefSeq" id="WP_085152167.1">
    <property type="nucleotide sequence ID" value="NZ_AP022612.1"/>
</dbReference>
<organism evidence="7 8">
    <name type="scientific">Mycolicibacterium confluentis</name>
    <dbReference type="NCBI Taxonomy" id="28047"/>
    <lineage>
        <taxon>Bacteria</taxon>
        <taxon>Bacillati</taxon>
        <taxon>Actinomycetota</taxon>
        <taxon>Actinomycetes</taxon>
        <taxon>Mycobacteriales</taxon>
        <taxon>Mycobacteriaceae</taxon>
        <taxon>Mycolicibacterium</taxon>
    </lineage>
</organism>
<dbReference type="PANTHER" id="PTHR43133">
    <property type="entry name" value="RNA POLYMERASE ECF-TYPE SIGMA FACTO"/>
    <property type="match status" value="1"/>
</dbReference>
<dbReference type="InterPro" id="IPR007627">
    <property type="entry name" value="RNA_pol_sigma70_r2"/>
</dbReference>
<evidence type="ECO:0000313" key="8">
    <source>
        <dbReference type="Proteomes" id="UP000466931"/>
    </source>
</evidence>
<reference evidence="7" key="1">
    <citation type="journal article" date="2019" name="Emerg. Microbes Infect.">
        <title>Comprehensive subspecies identification of 175 nontuberculous mycobacteria species based on 7547 genomic profiles.</title>
        <authorList>
            <person name="Matsumoto Y."/>
            <person name="Kinjo T."/>
            <person name="Motooka D."/>
            <person name="Nabeya D."/>
            <person name="Jung N."/>
            <person name="Uechi K."/>
            <person name="Horii T."/>
            <person name="Iida T."/>
            <person name="Fujita J."/>
            <person name="Nakamura S."/>
        </authorList>
    </citation>
    <scope>NUCLEOTIDE SEQUENCE [LARGE SCALE GENOMIC DNA]</scope>
    <source>
        <strain evidence="7">JCM 13671</strain>
    </source>
</reference>
<dbReference type="SUPFAM" id="SSF88659">
    <property type="entry name" value="Sigma3 and sigma4 domains of RNA polymerase sigma factors"/>
    <property type="match status" value="1"/>
</dbReference>
<dbReference type="GO" id="GO:0006950">
    <property type="term" value="P:response to stress"/>
    <property type="evidence" value="ECO:0007669"/>
    <property type="project" value="UniProtKB-ARBA"/>
</dbReference>
<dbReference type="OrthoDB" id="9803470at2"/>
<accession>A0A7I7Y3Y6</accession>
<reference evidence="7" key="2">
    <citation type="submission" date="2020-02" db="EMBL/GenBank/DDBJ databases">
        <authorList>
            <person name="Matsumoto Y."/>
            <person name="Motooka D."/>
            <person name="Nakamura S."/>
        </authorList>
    </citation>
    <scope>NUCLEOTIDE SEQUENCE</scope>
    <source>
        <strain evidence="7">JCM 13671</strain>
    </source>
</reference>
<evidence type="ECO:0000256" key="5">
    <source>
        <dbReference type="ARBA" id="ARBA00023163"/>
    </source>
</evidence>
<keyword evidence="4 6" id="KW-0238">DNA-binding</keyword>
<name>A0A7I7Y3Y6_9MYCO</name>
<dbReference type="InterPro" id="IPR013249">
    <property type="entry name" value="RNA_pol_sigma70_r4_t2"/>
</dbReference>
<proteinExistence type="inferred from homology"/>
<evidence type="ECO:0000256" key="1">
    <source>
        <dbReference type="ARBA" id="ARBA00010641"/>
    </source>
</evidence>
<dbReference type="InterPro" id="IPR013324">
    <property type="entry name" value="RNA_pol_sigma_r3/r4-like"/>
</dbReference>
<keyword evidence="8" id="KW-1185">Reference proteome</keyword>
<keyword evidence="2 6" id="KW-0805">Transcription regulation</keyword>
<keyword evidence="3 6" id="KW-0731">Sigma factor</keyword>
<dbReference type="InterPro" id="IPR039425">
    <property type="entry name" value="RNA_pol_sigma-70-like"/>
</dbReference>
<dbReference type="Pfam" id="PF04542">
    <property type="entry name" value="Sigma70_r2"/>
    <property type="match status" value="1"/>
</dbReference>
<dbReference type="Proteomes" id="UP000466931">
    <property type="component" value="Chromosome"/>
</dbReference>